<accession>A0A4U5ULG6</accession>
<evidence type="ECO:0000313" key="4">
    <source>
        <dbReference type="Proteomes" id="UP000298787"/>
    </source>
</evidence>
<organism evidence="3 4">
    <name type="scientific">Collichthys lucidus</name>
    <name type="common">Big head croaker</name>
    <name type="synonym">Sciaena lucida</name>
    <dbReference type="NCBI Taxonomy" id="240159"/>
    <lineage>
        <taxon>Eukaryota</taxon>
        <taxon>Metazoa</taxon>
        <taxon>Chordata</taxon>
        <taxon>Craniata</taxon>
        <taxon>Vertebrata</taxon>
        <taxon>Euteleostomi</taxon>
        <taxon>Actinopterygii</taxon>
        <taxon>Neopterygii</taxon>
        <taxon>Teleostei</taxon>
        <taxon>Neoteleostei</taxon>
        <taxon>Acanthomorphata</taxon>
        <taxon>Eupercaria</taxon>
        <taxon>Sciaenidae</taxon>
        <taxon>Collichthys</taxon>
    </lineage>
</organism>
<sequence length="996" mass="109761">MKDPDKRKSEKRNRNYVFSSSATDESEAFPAAVAGVIESDRSTICGGLLVLCCGSHRDSHCAFRSSSKRNVVVVVNSKHCKWCTGASSKPVEENNLIRVRTIAYLRGIFQLKLGDATRLSELISELTRTQTNCDARGVCSFTGTPPYCTVENVTHISSSALEKLIEFDKEFVWGDNLIFNTKAEEDNKRAVVNTNTMTLVDYIDKREYPEGAPLRSDQSLFVPIYCKECYGTSEDDYTEALSRVVSCGSDRFLVGMCSVFGVAQGEVYRDSRKDFIVGNDLSYSGACHPQPGQAVFLHKVKKDIGRVKCYWHVHSRSVNKTFLYCCVACDDTEYANGVVKPDMSMGFSLGTVGDNESGPLTEECSLVPVPMRPGCFCTLVSGTDVAQTMTRMGFSTLKDSLLDAGLNLNNDQRESSSHHDESSERQTINEAVESLREAVLGQAAEMQALKDVLEAMKVQNGVLTQTLKCPHDPDSLFTVQGAEDFTRRTGVKTKLCAGVKPTREDTNIEVTDPTGGDTPAPEPKQMEEDQTLYNPSSVVSQPGVNTFPYGTLTEEQRRNIAMEFNKEESERQAISQKQQEKMVDLIKTSLRDILLEQQYNNSSGSRESSCDQSTNMDKLKSLARDTPYKRGRKQANENDQDPENISTLLKQLHKLTKDISATAAATAHASRAVMRTRWSMTSQKSICFALNQQAVTVGQASRRLNSRPVVLENNEDYGDEDVLASGFNGHRGQWNNLALGNLTFKHVPSQLIASIAKRSPQIGDVCVRVMPVIHQSEEFSSIVDLYNTYIAKGSSLIAQGCINSYVSASELLIPAIPIHTTEIALKNVPVLSDHLWFVLHSIVSKPSLVKQVIQLVGAVASKSGAVYHTGDVDSTTVPGEDTTGAMKLYLLAKSVPSRGNDVTVLGDEAGATLGLIWVAHEEELHNHLRNSQDCYYLHIGTKAGNSFRCNGFCEWRYYNHRLFNRMAIIGQETVSMFDSSVLAGNTGDSARILNGT</sequence>
<reference evidence="3 4" key="1">
    <citation type="submission" date="2019-01" db="EMBL/GenBank/DDBJ databases">
        <title>Genome Assembly of Collichthys lucidus.</title>
        <authorList>
            <person name="Cai M."/>
            <person name="Xiao S."/>
        </authorList>
    </citation>
    <scope>NUCLEOTIDE SEQUENCE [LARGE SCALE GENOMIC DNA]</scope>
    <source>
        <strain evidence="3">JT15FE1705JMU</strain>
        <tissue evidence="3">Muscle</tissue>
    </source>
</reference>
<feature type="compositionally biased region" description="Polar residues" evidence="1">
    <location>
        <begin position="598"/>
        <end position="616"/>
    </location>
</feature>
<dbReference type="AlphaFoldDB" id="A0A4U5ULG6"/>
<name>A0A4U5ULG6_COLLU</name>
<feature type="compositionally biased region" description="Basic and acidic residues" evidence="1">
    <location>
        <begin position="617"/>
        <end position="628"/>
    </location>
</feature>
<dbReference type="Pfam" id="PF25720">
    <property type="entry name" value="Herpes_ORF28"/>
    <property type="match status" value="1"/>
</dbReference>
<evidence type="ECO:0000259" key="2">
    <source>
        <dbReference type="Pfam" id="PF25720"/>
    </source>
</evidence>
<dbReference type="InterPro" id="IPR057863">
    <property type="entry name" value="ORF28_N"/>
</dbReference>
<gene>
    <name evidence="3" type="ORF">D9C73_010112</name>
</gene>
<feature type="region of interest" description="Disordered" evidence="1">
    <location>
        <begin position="506"/>
        <end position="529"/>
    </location>
</feature>
<proteinExistence type="predicted"/>
<feature type="compositionally biased region" description="Basic and acidic residues" evidence="1">
    <location>
        <begin position="411"/>
        <end position="424"/>
    </location>
</feature>
<dbReference type="EMBL" id="CM014086">
    <property type="protein sequence ID" value="TKS75727.1"/>
    <property type="molecule type" value="Genomic_DNA"/>
</dbReference>
<evidence type="ECO:0000313" key="3">
    <source>
        <dbReference type="EMBL" id="TKS75727.1"/>
    </source>
</evidence>
<feature type="region of interest" description="Disordered" evidence="1">
    <location>
        <begin position="598"/>
        <end position="644"/>
    </location>
</feature>
<dbReference type="Proteomes" id="UP000298787">
    <property type="component" value="Chromosome 9"/>
</dbReference>
<feature type="region of interest" description="Disordered" evidence="1">
    <location>
        <begin position="408"/>
        <end position="428"/>
    </location>
</feature>
<protein>
    <recommendedName>
        <fullName evidence="2">ORF28 N-terminal domain-containing protein</fullName>
    </recommendedName>
</protein>
<feature type="domain" description="ORF28 N-terminal" evidence="2">
    <location>
        <begin position="186"/>
        <end position="400"/>
    </location>
</feature>
<evidence type="ECO:0000256" key="1">
    <source>
        <dbReference type="SAM" id="MobiDB-lite"/>
    </source>
</evidence>
<keyword evidence="4" id="KW-1185">Reference proteome</keyword>